<dbReference type="AlphaFoldDB" id="A0A318JBG1"/>
<protein>
    <submittedName>
        <fullName evidence="1">Uncharacterized protein</fullName>
    </submittedName>
</protein>
<evidence type="ECO:0000313" key="1">
    <source>
        <dbReference type="EMBL" id="PXX45397.1"/>
    </source>
</evidence>
<comment type="caution">
    <text evidence="1">The sequence shown here is derived from an EMBL/GenBank/DDBJ whole genome shotgun (WGS) entry which is preliminary data.</text>
</comment>
<dbReference type="RefSeq" id="WP_110254829.1">
    <property type="nucleotide sequence ID" value="NZ_QJKB01000002.1"/>
</dbReference>
<proteinExistence type="predicted"/>
<reference evidence="1 2" key="1">
    <citation type="submission" date="2018-05" db="EMBL/GenBank/DDBJ databases">
        <title>Genomic Encyclopedia of Type Strains, Phase IV (KMG-IV): sequencing the most valuable type-strain genomes for metagenomic binning, comparative biology and taxonomic classification.</title>
        <authorList>
            <person name="Goeker M."/>
        </authorList>
    </citation>
    <scope>NUCLEOTIDE SEQUENCE [LARGE SCALE GENOMIC DNA]</scope>
    <source>
        <strain evidence="1 2">DSM 19792</strain>
    </source>
</reference>
<dbReference type="OrthoDB" id="8780851at2"/>
<sequence>MPRFFSHDFPQFEMPDLKELIENPGLDLIGSTLGELVIDLENKKGIYVIPDDALKYFKYFQNRQSSEFMLVDIHIRRNGEEICPKQDLMFPLFPDDTVEAGMLIC</sequence>
<dbReference type="EMBL" id="QJKB01000002">
    <property type="protein sequence ID" value="PXX45397.1"/>
    <property type="molecule type" value="Genomic_DNA"/>
</dbReference>
<gene>
    <name evidence="1" type="ORF">DFR42_102625</name>
</gene>
<organism evidence="1 2">
    <name type="scientific">Undibacterium pigrum</name>
    <dbReference type="NCBI Taxonomy" id="401470"/>
    <lineage>
        <taxon>Bacteria</taxon>
        <taxon>Pseudomonadati</taxon>
        <taxon>Pseudomonadota</taxon>
        <taxon>Betaproteobacteria</taxon>
        <taxon>Burkholderiales</taxon>
        <taxon>Oxalobacteraceae</taxon>
        <taxon>Undibacterium</taxon>
    </lineage>
</organism>
<dbReference type="Proteomes" id="UP000247792">
    <property type="component" value="Unassembled WGS sequence"/>
</dbReference>
<name>A0A318JBG1_9BURK</name>
<evidence type="ECO:0000313" key="2">
    <source>
        <dbReference type="Proteomes" id="UP000247792"/>
    </source>
</evidence>
<keyword evidence="2" id="KW-1185">Reference proteome</keyword>
<accession>A0A318JBG1</accession>